<keyword evidence="1" id="KW-0813">Transport</keyword>
<dbReference type="KEGG" id="cbae:COR50_10585"/>
<dbReference type="Pfam" id="PF05569">
    <property type="entry name" value="Peptidase_M56"/>
    <property type="match status" value="1"/>
</dbReference>
<accession>A0A291QUD6</accession>
<evidence type="ECO:0000259" key="5">
    <source>
        <dbReference type="Pfam" id="PF07715"/>
    </source>
</evidence>
<dbReference type="PROSITE" id="PS52016">
    <property type="entry name" value="TONB_DEPENDENT_REC_3"/>
    <property type="match status" value="1"/>
</dbReference>
<dbReference type="InterPro" id="IPR037066">
    <property type="entry name" value="Plug_dom_sf"/>
</dbReference>
<dbReference type="Proteomes" id="UP000220133">
    <property type="component" value="Chromosome"/>
</dbReference>
<protein>
    <recommendedName>
        <fullName evidence="8">Peptidase M56 domain-containing protein</fullName>
    </recommendedName>
</protein>
<keyword evidence="1 3" id="KW-0472">Membrane</keyword>
<dbReference type="InterPro" id="IPR039426">
    <property type="entry name" value="TonB-dep_rcpt-like"/>
</dbReference>
<keyword evidence="7" id="KW-1185">Reference proteome</keyword>
<comment type="subcellular location">
    <subcellularLocation>
        <location evidence="1">Cell outer membrane</location>
        <topology evidence="1">Multi-pass membrane protein</topology>
    </subcellularLocation>
</comment>
<feature type="compositionally biased region" description="Pro residues" evidence="2">
    <location>
        <begin position="432"/>
        <end position="450"/>
    </location>
</feature>
<dbReference type="PANTHER" id="PTHR34978:SF3">
    <property type="entry name" value="SLR0241 PROTEIN"/>
    <property type="match status" value="1"/>
</dbReference>
<feature type="transmembrane region" description="Helical" evidence="3">
    <location>
        <begin position="267"/>
        <end position="286"/>
    </location>
</feature>
<evidence type="ECO:0000256" key="2">
    <source>
        <dbReference type="SAM" id="MobiDB-lite"/>
    </source>
</evidence>
<dbReference type="InterPro" id="IPR012910">
    <property type="entry name" value="Plug_dom"/>
</dbReference>
<dbReference type="AlphaFoldDB" id="A0A291QUD6"/>
<evidence type="ECO:0000313" key="7">
    <source>
        <dbReference type="Proteomes" id="UP000220133"/>
    </source>
</evidence>
<feature type="transmembrane region" description="Helical" evidence="3">
    <location>
        <begin position="90"/>
        <end position="111"/>
    </location>
</feature>
<dbReference type="GO" id="GO:0009279">
    <property type="term" value="C:cell outer membrane"/>
    <property type="evidence" value="ECO:0007669"/>
    <property type="project" value="UniProtKB-SubCell"/>
</dbReference>
<dbReference type="CDD" id="cd07341">
    <property type="entry name" value="M56_BlaR1_MecR1_like"/>
    <property type="match status" value="1"/>
</dbReference>
<sequence length="632" mass="69251">MPTLFIYLLKANVALSLFYLVYRLALRKLTFYTLNRVFLVSGIVFSSLFPLVDVNAIMGKHEELVQQMVVYIPDLNALQDTMAAPSPFTVWYALAIIFWAGVVLMMIRLIIQLTSLLMLHLKTRPGKVGEDHVRITGKTINPFSFFRHIYVNPSLHSQHSLDAILLHEKIHVKEWHSLDVLLGELNQVFYWFNPGAWLMKGAIKENLEFITDRRMLRSGVDIKAYQYSLLQISGAPYATAIANNFNFSHLKKRIMMMNKQKSSRYNIARYVLFGGVVSLGLLAMNISKATVVNATESLGTIVTLKITDNDSLPGVILKKDEHGVISLNSNWFGAKGSDDDQQPLTVVDGKPLTQGEYQRYFNKHKNESHYQVKVVKAADAMKVYGDKAMGGALIIDSHKGDLALLPTAPPPPPAPPKLRVAGAPSAPAQSVPAPPATPNAAPAPPPPPAPVLKLRGVKTNGKNPDYYINDMPASEAELSALDPNSIEAIYVFKDSPDGEVYVYTKEFIAKGGKPKYTSKDAIAKAKENKGVLKGSVESLTISGTPAAEAATSGMISGFIIDKNTKIQIRGNKDAQPIYVVDGIIIKQGQLKDLKPDDIESITVLKEANATALYGEAAKDGVIVVATKKNASK</sequence>
<feature type="domain" description="TonB-dependent receptor plug" evidence="5">
    <location>
        <begin position="560"/>
        <end position="621"/>
    </location>
</feature>
<keyword evidence="1 3" id="KW-0812">Transmembrane</keyword>
<evidence type="ECO:0000313" key="6">
    <source>
        <dbReference type="EMBL" id="ATL47578.1"/>
    </source>
</evidence>
<feature type="compositionally biased region" description="Pro residues" evidence="2">
    <location>
        <begin position="407"/>
        <end position="416"/>
    </location>
</feature>
<dbReference type="InterPro" id="IPR008756">
    <property type="entry name" value="Peptidase_M56"/>
</dbReference>
<gene>
    <name evidence="6" type="ORF">COR50_10585</name>
</gene>
<name>A0A291QUD6_9BACT</name>
<dbReference type="InterPro" id="IPR052173">
    <property type="entry name" value="Beta-lactam_resp_regulator"/>
</dbReference>
<reference evidence="6 7" key="1">
    <citation type="submission" date="2017-10" db="EMBL/GenBank/DDBJ databases">
        <title>Paenichitinophaga pekingensis gen. nov., sp. nov., isolated from activated sludge.</title>
        <authorList>
            <person name="Jin D."/>
            <person name="Kong X."/>
            <person name="Deng Y."/>
            <person name="Bai Z."/>
        </authorList>
    </citation>
    <scope>NUCLEOTIDE SEQUENCE [LARGE SCALE GENOMIC DNA]</scope>
    <source>
        <strain evidence="6 7">13</strain>
    </source>
</reference>
<comment type="similarity">
    <text evidence="1">Belongs to the TonB-dependent receptor family.</text>
</comment>
<evidence type="ECO:0000256" key="3">
    <source>
        <dbReference type="SAM" id="Phobius"/>
    </source>
</evidence>
<dbReference type="Pfam" id="PF07715">
    <property type="entry name" value="Plug"/>
    <property type="match status" value="1"/>
</dbReference>
<keyword evidence="3" id="KW-1133">Transmembrane helix</keyword>
<dbReference type="RefSeq" id="WP_098193955.1">
    <property type="nucleotide sequence ID" value="NZ_CP023777.1"/>
</dbReference>
<dbReference type="EMBL" id="CP023777">
    <property type="protein sequence ID" value="ATL47578.1"/>
    <property type="molecule type" value="Genomic_DNA"/>
</dbReference>
<proteinExistence type="inferred from homology"/>
<feature type="domain" description="Peptidase M56" evidence="4">
    <location>
        <begin position="158"/>
        <end position="257"/>
    </location>
</feature>
<dbReference type="OrthoDB" id="649093at2"/>
<feature type="compositionally biased region" description="Low complexity" evidence="2">
    <location>
        <begin position="420"/>
        <end position="431"/>
    </location>
</feature>
<feature type="transmembrane region" description="Helical" evidence="3">
    <location>
        <begin position="37"/>
        <end position="58"/>
    </location>
</feature>
<dbReference type="SUPFAM" id="SSF56935">
    <property type="entry name" value="Porins"/>
    <property type="match status" value="1"/>
</dbReference>
<dbReference type="PANTHER" id="PTHR34978">
    <property type="entry name" value="POSSIBLE SENSOR-TRANSDUCER PROTEIN BLAR"/>
    <property type="match status" value="1"/>
</dbReference>
<organism evidence="6 7">
    <name type="scientific">Chitinophaga caeni</name>
    <dbReference type="NCBI Taxonomy" id="2029983"/>
    <lineage>
        <taxon>Bacteria</taxon>
        <taxon>Pseudomonadati</taxon>
        <taxon>Bacteroidota</taxon>
        <taxon>Chitinophagia</taxon>
        <taxon>Chitinophagales</taxon>
        <taxon>Chitinophagaceae</taxon>
        <taxon>Chitinophaga</taxon>
    </lineage>
</organism>
<feature type="transmembrane region" description="Helical" evidence="3">
    <location>
        <begin position="6"/>
        <end position="25"/>
    </location>
</feature>
<keyword evidence="1" id="KW-0998">Cell outer membrane</keyword>
<evidence type="ECO:0000259" key="4">
    <source>
        <dbReference type="Pfam" id="PF05569"/>
    </source>
</evidence>
<dbReference type="Gene3D" id="2.170.130.10">
    <property type="entry name" value="TonB-dependent receptor, plug domain"/>
    <property type="match status" value="2"/>
</dbReference>
<keyword evidence="1" id="KW-1134">Transmembrane beta strand</keyword>
<evidence type="ECO:0000256" key="1">
    <source>
        <dbReference type="PROSITE-ProRule" id="PRU01360"/>
    </source>
</evidence>
<feature type="region of interest" description="Disordered" evidence="2">
    <location>
        <begin position="404"/>
        <end position="456"/>
    </location>
</feature>
<evidence type="ECO:0008006" key="8">
    <source>
        <dbReference type="Google" id="ProtNLM"/>
    </source>
</evidence>